<dbReference type="Proteomes" id="UP000271162">
    <property type="component" value="Unassembled WGS sequence"/>
</dbReference>
<dbReference type="WBParaSite" id="NBR_0000261901-mRNA-1">
    <property type="protein sequence ID" value="NBR_0000261901-mRNA-1"/>
    <property type="gene ID" value="NBR_0000261901"/>
</dbReference>
<evidence type="ECO:0000313" key="1">
    <source>
        <dbReference type="EMBL" id="VDL66209.1"/>
    </source>
</evidence>
<gene>
    <name evidence="1" type="ORF">NBR_LOCUS2620</name>
</gene>
<evidence type="ECO:0000313" key="3">
    <source>
        <dbReference type="WBParaSite" id="NBR_0000261901-mRNA-1"/>
    </source>
</evidence>
<reference evidence="3" key="1">
    <citation type="submission" date="2017-02" db="UniProtKB">
        <authorList>
            <consortium name="WormBaseParasite"/>
        </authorList>
    </citation>
    <scope>IDENTIFICATION</scope>
</reference>
<organism evidence="3">
    <name type="scientific">Nippostrongylus brasiliensis</name>
    <name type="common">Rat hookworm</name>
    <dbReference type="NCBI Taxonomy" id="27835"/>
    <lineage>
        <taxon>Eukaryota</taxon>
        <taxon>Metazoa</taxon>
        <taxon>Ecdysozoa</taxon>
        <taxon>Nematoda</taxon>
        <taxon>Chromadorea</taxon>
        <taxon>Rhabditida</taxon>
        <taxon>Rhabditina</taxon>
        <taxon>Rhabditomorpha</taxon>
        <taxon>Strongyloidea</taxon>
        <taxon>Heligmosomidae</taxon>
        <taxon>Nippostrongylus</taxon>
    </lineage>
</organism>
<protein>
    <submittedName>
        <fullName evidence="3">Oxidoreductase</fullName>
    </submittedName>
</protein>
<dbReference type="EMBL" id="UYSL01003145">
    <property type="protein sequence ID" value="VDL66209.1"/>
    <property type="molecule type" value="Genomic_DNA"/>
</dbReference>
<accession>A0A0N4XJB7</accession>
<name>A0A0N4XJB7_NIPBR</name>
<reference evidence="1 2" key="2">
    <citation type="submission" date="2018-11" db="EMBL/GenBank/DDBJ databases">
        <authorList>
            <consortium name="Pathogen Informatics"/>
        </authorList>
    </citation>
    <scope>NUCLEOTIDE SEQUENCE [LARGE SCALE GENOMIC DNA]</scope>
</reference>
<keyword evidence="2" id="KW-1185">Reference proteome</keyword>
<dbReference type="AlphaFoldDB" id="A0A0N4XJB7"/>
<proteinExistence type="predicted"/>
<evidence type="ECO:0000313" key="2">
    <source>
        <dbReference type="Proteomes" id="UP000271162"/>
    </source>
</evidence>
<sequence length="44" mass="5026">MDRGQFIDIGDFDVDAVDLDSAPQSAEHYLQQVKRGLFFLTPLR</sequence>